<dbReference type="InterPro" id="IPR005821">
    <property type="entry name" value="Ion_trans_dom"/>
</dbReference>
<feature type="transmembrane region" description="Helical" evidence="14">
    <location>
        <begin position="787"/>
        <end position="806"/>
    </location>
</feature>
<feature type="repeat" description="ANK" evidence="12">
    <location>
        <begin position="181"/>
        <end position="213"/>
    </location>
</feature>
<dbReference type="Gene3D" id="1.25.40.20">
    <property type="entry name" value="Ankyrin repeat-containing domain"/>
    <property type="match status" value="4"/>
</dbReference>
<dbReference type="GO" id="GO:0005216">
    <property type="term" value="F:monoatomic ion channel activity"/>
    <property type="evidence" value="ECO:0007669"/>
    <property type="project" value="InterPro"/>
</dbReference>
<evidence type="ECO:0000256" key="7">
    <source>
        <dbReference type="ARBA" id="ARBA00023043"/>
    </source>
</evidence>
<protein>
    <submittedName>
        <fullName evidence="16">DgyrCDS1664</fullName>
    </submittedName>
</protein>
<evidence type="ECO:0000256" key="6">
    <source>
        <dbReference type="ARBA" id="ARBA00022989"/>
    </source>
</evidence>
<dbReference type="Gene3D" id="1.10.287.70">
    <property type="match status" value="1"/>
</dbReference>
<feature type="repeat" description="ANK" evidence="12">
    <location>
        <begin position="496"/>
        <end position="528"/>
    </location>
</feature>
<feature type="transmembrane region" description="Helical" evidence="14">
    <location>
        <begin position="696"/>
        <end position="720"/>
    </location>
</feature>
<feature type="repeat" description="ANK" evidence="12">
    <location>
        <begin position="395"/>
        <end position="427"/>
    </location>
</feature>
<dbReference type="OrthoDB" id="1661883at2759"/>
<feature type="repeat" description="ANK" evidence="12">
    <location>
        <begin position="464"/>
        <end position="491"/>
    </location>
</feature>
<keyword evidence="6 14" id="KW-1133">Transmembrane helix</keyword>
<feature type="transmembrane region" description="Helical" evidence="14">
    <location>
        <begin position="884"/>
        <end position="902"/>
    </location>
</feature>
<dbReference type="InterPro" id="IPR002110">
    <property type="entry name" value="Ankyrin_rpt"/>
</dbReference>
<feature type="transmembrane region" description="Helical" evidence="14">
    <location>
        <begin position="851"/>
        <end position="872"/>
    </location>
</feature>
<keyword evidence="10" id="KW-0325">Glycoprotein</keyword>
<feature type="repeat" description="ANK" evidence="12">
    <location>
        <begin position="530"/>
        <end position="562"/>
    </location>
</feature>
<dbReference type="SMART" id="SM00248">
    <property type="entry name" value="ANK"/>
    <property type="match status" value="15"/>
</dbReference>
<evidence type="ECO:0000256" key="11">
    <source>
        <dbReference type="ARBA" id="ARBA00023303"/>
    </source>
</evidence>
<feature type="region of interest" description="Disordered" evidence="13">
    <location>
        <begin position="1069"/>
        <end position="1090"/>
    </location>
</feature>
<evidence type="ECO:0000256" key="1">
    <source>
        <dbReference type="ARBA" id="ARBA00004141"/>
    </source>
</evidence>
<feature type="transmembrane region" description="Helical" evidence="14">
    <location>
        <begin position="922"/>
        <end position="948"/>
    </location>
</feature>
<evidence type="ECO:0000259" key="15">
    <source>
        <dbReference type="Pfam" id="PF00520"/>
    </source>
</evidence>
<keyword evidence="4 14" id="KW-0812">Transmembrane</keyword>
<name>A0A7I8VD53_9ANNE</name>
<feature type="repeat" description="ANK" evidence="12">
    <location>
        <begin position="325"/>
        <end position="357"/>
    </location>
</feature>
<dbReference type="Pfam" id="PF00520">
    <property type="entry name" value="Ion_trans"/>
    <property type="match status" value="1"/>
</dbReference>
<evidence type="ECO:0000256" key="14">
    <source>
        <dbReference type="SAM" id="Phobius"/>
    </source>
</evidence>
<feature type="repeat" description="ANK" evidence="12">
    <location>
        <begin position="148"/>
        <end position="173"/>
    </location>
</feature>
<dbReference type="InterPro" id="IPR052076">
    <property type="entry name" value="TRP_cation_channel"/>
</dbReference>
<keyword evidence="11" id="KW-0407">Ion channel</keyword>
<evidence type="ECO:0000256" key="5">
    <source>
        <dbReference type="ARBA" id="ARBA00022737"/>
    </source>
</evidence>
<feature type="domain" description="Ion transport" evidence="15">
    <location>
        <begin position="703"/>
        <end position="957"/>
    </location>
</feature>
<gene>
    <name evidence="16" type="ORF">DGYR_LOCUS1582</name>
</gene>
<feature type="repeat" description="ANK" evidence="12">
    <location>
        <begin position="254"/>
        <end position="286"/>
    </location>
</feature>
<dbReference type="GO" id="GO:1902495">
    <property type="term" value="C:transmembrane transporter complex"/>
    <property type="evidence" value="ECO:0007669"/>
    <property type="project" value="TreeGrafter"/>
</dbReference>
<evidence type="ECO:0000256" key="2">
    <source>
        <dbReference type="ARBA" id="ARBA00022448"/>
    </source>
</evidence>
<keyword evidence="3" id="KW-0716">Sensory transduction</keyword>
<dbReference type="PROSITE" id="PS50297">
    <property type="entry name" value="ANK_REP_REGION"/>
    <property type="match status" value="7"/>
</dbReference>
<dbReference type="PRINTS" id="PR01415">
    <property type="entry name" value="ANKYRIN"/>
</dbReference>
<feature type="compositionally biased region" description="Acidic residues" evidence="13">
    <location>
        <begin position="1071"/>
        <end position="1082"/>
    </location>
</feature>
<keyword evidence="8" id="KW-0406">Ion transport</keyword>
<comment type="subcellular location">
    <subcellularLocation>
        <location evidence="1">Membrane</location>
        <topology evidence="1">Multi-pass membrane protein</topology>
    </subcellularLocation>
</comment>
<evidence type="ECO:0000256" key="10">
    <source>
        <dbReference type="ARBA" id="ARBA00023180"/>
    </source>
</evidence>
<dbReference type="EMBL" id="CAJFCJ010000002">
    <property type="protein sequence ID" value="CAD5112442.1"/>
    <property type="molecule type" value="Genomic_DNA"/>
</dbReference>
<feature type="repeat" description="ANK" evidence="12">
    <location>
        <begin position="221"/>
        <end position="253"/>
    </location>
</feature>
<keyword evidence="2" id="KW-0813">Transport</keyword>
<dbReference type="Pfam" id="PF12796">
    <property type="entry name" value="Ank_2"/>
    <property type="match status" value="5"/>
</dbReference>
<reference evidence="16 17" key="1">
    <citation type="submission" date="2020-08" db="EMBL/GenBank/DDBJ databases">
        <authorList>
            <person name="Hejnol A."/>
        </authorList>
    </citation>
    <scope>NUCLEOTIDE SEQUENCE [LARGE SCALE GENOMIC DNA]</scope>
</reference>
<organism evidence="16 17">
    <name type="scientific">Dimorphilus gyrociliatus</name>
    <dbReference type="NCBI Taxonomy" id="2664684"/>
    <lineage>
        <taxon>Eukaryota</taxon>
        <taxon>Metazoa</taxon>
        <taxon>Spiralia</taxon>
        <taxon>Lophotrochozoa</taxon>
        <taxon>Annelida</taxon>
        <taxon>Polychaeta</taxon>
        <taxon>Polychaeta incertae sedis</taxon>
        <taxon>Dinophilidae</taxon>
        <taxon>Dimorphilus</taxon>
    </lineage>
</organism>
<dbReference type="SUPFAM" id="SSF48403">
    <property type="entry name" value="Ankyrin repeat"/>
    <property type="match status" value="2"/>
</dbReference>
<accession>A0A7I8VD53</accession>
<feature type="transmembrane region" description="Helical" evidence="14">
    <location>
        <begin position="750"/>
        <end position="767"/>
    </location>
</feature>
<evidence type="ECO:0000256" key="12">
    <source>
        <dbReference type="PROSITE-ProRule" id="PRU00023"/>
    </source>
</evidence>
<dbReference type="AlphaFoldDB" id="A0A7I8VD53"/>
<evidence type="ECO:0000256" key="13">
    <source>
        <dbReference type="SAM" id="MobiDB-lite"/>
    </source>
</evidence>
<feature type="repeat" description="ANK" evidence="12">
    <location>
        <begin position="292"/>
        <end position="324"/>
    </location>
</feature>
<keyword evidence="17" id="KW-1185">Reference proteome</keyword>
<proteinExistence type="predicted"/>
<dbReference type="PROSITE" id="PS50088">
    <property type="entry name" value="ANK_REPEAT"/>
    <property type="match status" value="11"/>
</dbReference>
<dbReference type="PANTHER" id="PTHR47143">
    <property type="entry name" value="TRANSIENT RECEPTOR POTENTIAL CATION CHANNEL PROTEIN PAINLESS"/>
    <property type="match status" value="1"/>
</dbReference>
<evidence type="ECO:0000256" key="3">
    <source>
        <dbReference type="ARBA" id="ARBA00022606"/>
    </source>
</evidence>
<feature type="repeat" description="ANK" evidence="12">
    <location>
        <begin position="81"/>
        <end position="113"/>
    </location>
</feature>
<evidence type="ECO:0000313" key="16">
    <source>
        <dbReference type="EMBL" id="CAD5112442.1"/>
    </source>
</evidence>
<dbReference type="PANTHER" id="PTHR47143:SF1">
    <property type="entry name" value="ION_TRANS DOMAIN-CONTAINING PROTEIN"/>
    <property type="match status" value="1"/>
</dbReference>
<dbReference type="InterPro" id="IPR036770">
    <property type="entry name" value="Ankyrin_rpt-contain_sf"/>
</dbReference>
<keyword evidence="5" id="KW-0677">Repeat</keyword>
<feature type="transmembrane region" description="Helical" evidence="14">
    <location>
        <begin position="813"/>
        <end position="831"/>
    </location>
</feature>
<keyword evidence="7 12" id="KW-0040">ANK repeat</keyword>
<evidence type="ECO:0000256" key="9">
    <source>
        <dbReference type="ARBA" id="ARBA00023136"/>
    </source>
</evidence>
<evidence type="ECO:0000256" key="8">
    <source>
        <dbReference type="ARBA" id="ARBA00023065"/>
    </source>
</evidence>
<dbReference type="Proteomes" id="UP000549394">
    <property type="component" value="Unassembled WGS sequence"/>
</dbReference>
<comment type="caution">
    <text evidence="16">The sequence shown here is derived from an EMBL/GenBank/DDBJ whole genome shotgun (WGS) entry which is preliminary data.</text>
</comment>
<keyword evidence="9 14" id="KW-0472">Membrane</keyword>
<sequence length="1129" mass="128835">MRKKSILPFNERCANITELFKAAEDGNINKVETILDNKPDWANARNNSGEALIHCATRNRQYDILHLLSRYKLDVDIKDSKGDTALLVATEEDDREAVHILLKLGADPNIPNKNIESALHIATTENRINIIRELLKCNRTDPSITERTGGTPLHVAAFKDNEEAAKLLLEAGAGMCKACSMGFTPMHVATMRNSKNVLQRLIQQAEASSMNSKGQACPLRMHKLPLHEAVLSGDETIVKMCLTSGASIDTKKANGETAVHIAASRGSVNILEILFQAQPDKKLKSLQSKDSSMMTPLHTAALFDKPDVIEYLIQQGADVNETNQDGMTPLLLAASKKAWKAMEMLMNKKADLFCTDDNKRNILHLIVTNGGRPEKMCFLCCKVKVKSLLNDQDSEGCTPLHYASRTGNFNTIAAFIDMGAFLNVKDREKQSPLHFAARYGRFHSCKRLLNVVNGMNILNELDETGQTPLHLASYGGHTRVVDFLLTMGASLQKDFAGNSPAHLAASSGYMATLSVLLDWNGNLTNDENSDGNTPLHLAALNGHASCVNLLLTRNAAFKKNSRSEHFMDMIILNEHKDAAVTVVTHERWREALKYCSSQFCWPAVGMIQHLPEVFQIVLDRCRQPSSMDRKHKDFHWIYSFDFLQLPMEAVRKLREQKKVYTPLLTLNIMVKYNRVDLLSHSVCQGYLQMKWKAYGMWIHTINLIFYLIFLASLSTFIATYDPRYHTDKGLNGTGLPKRWQRHEKEQLEPYQKVFVYIIIVFSCLNIIKEFGQMIQQKFKYFTDLTNAIEWTLYITSMLFIVPFVNGKSSHWQWEYAAVSSFFAWLNLLLFLQRFDFFGIYVVMFMGILKTLVQVLIVFSILIVAFAFAFYILMCGEESPTNQTIGLSMLSVFVMMLGNIYYIENWVKPFVDADPYTMHFSSLSFMILLAFILLIAILLMNLLIGLAVGDIESVQRNARLRRLAMQVDIFTELERKIPQRFLEFVDKTEVKNYPNIRCRRMSKFVNSLVHFEEESHSFDQKLDDPDVDHKVYMFDEFARQRKKIDKLQVALEKQFELVRLVVQKMEIKSEDDGVEDDDSDDDQHSDNWGSMNWRKSSAWQKTSIINFWKREASAKKRSTEEFSMRSSSPT</sequence>
<evidence type="ECO:0000313" key="17">
    <source>
        <dbReference type="Proteomes" id="UP000549394"/>
    </source>
</evidence>
<evidence type="ECO:0000256" key="4">
    <source>
        <dbReference type="ARBA" id="ARBA00022692"/>
    </source>
</evidence>